<dbReference type="SUPFAM" id="SSF48208">
    <property type="entry name" value="Six-hairpin glycosidases"/>
    <property type="match status" value="1"/>
</dbReference>
<dbReference type="Gene3D" id="2.70.98.40">
    <property type="entry name" value="Glycoside hydrolase, family 65, N-terminal domain"/>
    <property type="match status" value="1"/>
</dbReference>
<dbReference type="InterPro" id="IPR008928">
    <property type="entry name" value="6-hairpin_glycosidase_sf"/>
</dbReference>
<feature type="domain" description="Glycoside hydrolase family 65 N-terminal" evidence="8">
    <location>
        <begin position="10"/>
        <end position="232"/>
    </location>
</feature>
<dbReference type="OrthoDB" id="9758855at2"/>
<feature type="active site" description="Proton donor" evidence="4">
    <location>
        <position position="465"/>
    </location>
</feature>
<dbReference type="GO" id="GO:0005975">
    <property type="term" value="P:carbohydrate metabolic process"/>
    <property type="evidence" value="ECO:0007669"/>
    <property type="project" value="InterPro"/>
</dbReference>
<evidence type="ECO:0000313" key="10">
    <source>
        <dbReference type="Proteomes" id="UP000054709"/>
    </source>
</evidence>
<dbReference type="Pfam" id="PF03636">
    <property type="entry name" value="Glyco_hydro_65N"/>
    <property type="match status" value="1"/>
</dbReference>
<evidence type="ECO:0000259" key="8">
    <source>
        <dbReference type="Pfam" id="PF03636"/>
    </source>
</evidence>
<dbReference type="GO" id="GO:0004553">
    <property type="term" value="F:hydrolase activity, hydrolyzing O-glycosyl compounds"/>
    <property type="evidence" value="ECO:0007669"/>
    <property type="project" value="TreeGrafter"/>
</dbReference>
<dbReference type="Gene3D" id="2.60.420.10">
    <property type="entry name" value="Maltose phosphorylase, domain 3"/>
    <property type="match status" value="1"/>
</dbReference>
<evidence type="ECO:0000259" key="6">
    <source>
        <dbReference type="Pfam" id="PF03632"/>
    </source>
</evidence>
<evidence type="ECO:0000256" key="1">
    <source>
        <dbReference type="ARBA" id="ARBA00006768"/>
    </source>
</evidence>
<dbReference type="InterPro" id="IPR005196">
    <property type="entry name" value="Glyco_hydro_65_N"/>
</dbReference>
<dbReference type="RefSeq" id="WP_060622538.1">
    <property type="nucleotide sequence ID" value="NZ_LCZJ02000018.1"/>
</dbReference>
<name>A0A0W1B085_9BACL</name>
<dbReference type="Proteomes" id="UP000054709">
    <property type="component" value="Unassembled WGS sequence"/>
</dbReference>
<reference evidence="9 10" key="1">
    <citation type="journal article" date="2015" name="Int. Biodeterior. Biodegradation">
        <title>Physiological and genetic screening methods for the isolation of methyl tert-butyl ether-degrading bacteria for bioremediation purposes.</title>
        <authorList>
            <person name="Guisado I.M."/>
            <person name="Purswani J."/>
            <person name="Gonzalez Lopez J."/>
            <person name="Pozo C."/>
        </authorList>
    </citation>
    <scope>NUCLEOTIDE SEQUENCE [LARGE SCALE GENOMIC DNA]</scope>
    <source>
        <strain evidence="9 10">SH7</strain>
    </source>
</reference>
<evidence type="ECO:0000259" key="7">
    <source>
        <dbReference type="Pfam" id="PF03633"/>
    </source>
</evidence>
<evidence type="ECO:0000256" key="4">
    <source>
        <dbReference type="PIRSR" id="PIRSR036289-50"/>
    </source>
</evidence>
<accession>A0A0W1B085</accession>
<proteinExistence type="inferred from homology"/>
<dbReference type="SUPFAM" id="SSF74650">
    <property type="entry name" value="Galactose mutarotase-like"/>
    <property type="match status" value="1"/>
</dbReference>
<evidence type="ECO:0000313" key="9">
    <source>
        <dbReference type="EMBL" id="KTD86974.1"/>
    </source>
</evidence>
<dbReference type="GO" id="GO:0030246">
    <property type="term" value="F:carbohydrate binding"/>
    <property type="evidence" value="ECO:0007669"/>
    <property type="project" value="InterPro"/>
</dbReference>
<dbReference type="Pfam" id="PF03632">
    <property type="entry name" value="Glyco_hydro_65m"/>
    <property type="match status" value="1"/>
</dbReference>
<evidence type="ECO:0000256" key="5">
    <source>
        <dbReference type="PIRSR" id="PIRSR036289-51"/>
    </source>
</evidence>
<feature type="domain" description="Glycoside hydrolase family 65 central catalytic" evidence="6">
    <location>
        <begin position="288"/>
        <end position="672"/>
    </location>
</feature>
<keyword evidence="3" id="KW-0808">Transferase</keyword>
<dbReference type="Gene3D" id="1.50.10.10">
    <property type="match status" value="1"/>
</dbReference>
<dbReference type="PIRSF" id="PIRSF036289">
    <property type="entry name" value="Glycosyl_hydrolase_malt_phosph"/>
    <property type="match status" value="1"/>
</dbReference>
<evidence type="ECO:0000256" key="3">
    <source>
        <dbReference type="ARBA" id="ARBA00022679"/>
    </source>
</evidence>
<dbReference type="InterPro" id="IPR005194">
    <property type="entry name" value="Glyco_hydro_65_C"/>
</dbReference>
<dbReference type="PANTHER" id="PTHR11051:SF8">
    <property type="entry name" value="PROTEIN-GLUCOSYLGALACTOSYLHYDROXYLYSINE GLUCOSIDASE"/>
    <property type="match status" value="1"/>
</dbReference>
<dbReference type="PANTHER" id="PTHR11051">
    <property type="entry name" value="GLYCOSYL HYDROLASE-RELATED"/>
    <property type="match status" value="1"/>
</dbReference>
<dbReference type="AlphaFoldDB" id="A0A0W1B085"/>
<dbReference type="InterPro" id="IPR011013">
    <property type="entry name" value="Gal_mutarotase_sf_dom"/>
</dbReference>
<comment type="similarity">
    <text evidence="1">Belongs to the glycosyl hydrolase 65 family.</text>
</comment>
<comment type="caution">
    <text evidence="9">The sequence shown here is derived from an EMBL/GenBank/DDBJ whole genome shotgun (WGS) entry which is preliminary data.</text>
</comment>
<dbReference type="EMBL" id="LCZJ02000018">
    <property type="protein sequence ID" value="KTD86974.1"/>
    <property type="molecule type" value="Genomic_DNA"/>
</dbReference>
<dbReference type="Pfam" id="PF03633">
    <property type="entry name" value="Glyco_hydro_65C"/>
    <property type="match status" value="1"/>
</dbReference>
<dbReference type="InterPro" id="IPR005195">
    <property type="entry name" value="Glyco_hydro_65_M"/>
</dbReference>
<evidence type="ECO:0000256" key="2">
    <source>
        <dbReference type="ARBA" id="ARBA00022676"/>
    </source>
</evidence>
<keyword evidence="2" id="KW-0328">Glycosyltransferase</keyword>
<organism evidence="9 10">
    <name type="scientific">Paenibacillus etheri</name>
    <dbReference type="NCBI Taxonomy" id="1306852"/>
    <lineage>
        <taxon>Bacteria</taxon>
        <taxon>Bacillati</taxon>
        <taxon>Bacillota</taxon>
        <taxon>Bacilli</taxon>
        <taxon>Bacillales</taxon>
        <taxon>Paenibacillaceae</taxon>
        <taxon>Paenibacillus</taxon>
    </lineage>
</organism>
<sequence>MSWAVRDSCFDKQLVTTNGNKYMLGNGYMGYRGTLEEFGKSELVAVTLAGLYDKAGEKWREPVNAPNGLWTKIVCNGQPLSVHEHEPSSHVQKLNIRSAIHHRSTEYGMTDGGTLTFTADRFVSQDNLHLLVSKCSIRSTQDCQIVIETGIDVDVWDINGPHLYGQKVQLQGDALLSSSTSGELNIPVVVAEKAVFNFGEQQLDEGTAIRRISFEARAGETYEWFKYVTVYTGLDVSGPESEAVKSVHAAETLGYDELLKAHRQLWEERWSLSDVMIEGDEDAQFALRYSIYQLLIIAPTASEKVSIPARGLSGQVYKGAVFWDTEMFMLPFFLHTDPKVARNLMMYRIHTLDGARRKAAEYGFLGAFYAWESQDTGDDACTLFNVNDVFTGRPMRTYFRDKQVHISGDVVHGIWKYVQFTGDESLLTSGGAEVIWECARFFYSYAYYNPVKERFEILDVTGPDEYHERVNNNAFTNALVKETLEIALRTAELLQDKYPEVYSQLSSVFSEGPFLTEFKAMLDRFYVPQPDPASLLIEQFDRYFTLEDVGLPELKYRVLNKNEYLGGGNGLATTTTILKQADVVLMLNLFKHSFTKEVKQANWEFYEPRTEHGSSLSPCIYALVAADIGSPDWGYPYFMRTATVDLTGESKQYVGDLYIGGTHPAANGGAWMAAVLGFTGLDYDGGTVHIKPSLPKHWQSVELPVTLRGDTFKLRISKDEVTVTTAADYSESLLFSVQGREGKSCAAGESLRLALTETTV</sequence>
<feature type="domain" description="Glycoside hydrolase family 65 C-terminal" evidence="7">
    <location>
        <begin position="684"/>
        <end position="741"/>
    </location>
</feature>
<dbReference type="InterPro" id="IPR017045">
    <property type="entry name" value="Malt_Pase/Glycosyl_Hdrlase"/>
</dbReference>
<dbReference type="GO" id="GO:0016757">
    <property type="term" value="F:glycosyltransferase activity"/>
    <property type="evidence" value="ECO:0007669"/>
    <property type="project" value="UniProtKB-KW"/>
</dbReference>
<dbReference type="InterPro" id="IPR012341">
    <property type="entry name" value="6hp_glycosidase-like_sf"/>
</dbReference>
<keyword evidence="10" id="KW-1185">Reference proteome</keyword>
<gene>
    <name evidence="9" type="ORF">UQ64_08985</name>
</gene>
<feature type="binding site" evidence="5">
    <location>
        <begin position="323"/>
        <end position="324"/>
    </location>
    <ligand>
        <name>substrate</name>
    </ligand>
</feature>
<protein>
    <submittedName>
        <fullName evidence="9">Kojibiose phosphorylase</fullName>
    </submittedName>
</protein>
<dbReference type="InterPro" id="IPR037018">
    <property type="entry name" value="GH65_N"/>
</dbReference>
<feature type="binding site" evidence="5">
    <location>
        <begin position="579"/>
        <end position="580"/>
    </location>
    <ligand>
        <name>substrate</name>
    </ligand>
</feature>